<comment type="caution">
    <text evidence="2">The sequence shown here is derived from an EMBL/GenBank/DDBJ whole genome shotgun (WGS) entry which is preliminary data.</text>
</comment>
<protein>
    <submittedName>
        <fullName evidence="2">Uncharacterized protein</fullName>
    </submittedName>
</protein>
<dbReference type="Proteomes" id="UP001153069">
    <property type="component" value="Unassembled WGS sequence"/>
</dbReference>
<dbReference type="EMBL" id="CAICTM010000148">
    <property type="protein sequence ID" value="CAB9502902.1"/>
    <property type="molecule type" value="Genomic_DNA"/>
</dbReference>
<sequence length="210" mass="23307">MSSSPPSTRSCPPSTRRPRRTMSGEGMAAVRQKSRPSLVAMFQRPHTEPSPSRSSFRRASSMRMMFGGRNNNNDNNNSEQQDQSSMELHLEDLSNSSSSNINNQSFSSLHGSSSSNLGESSCSSRPERRRRRPKRSVSGPVHRLPSRSKSGSFMMSPFGKNDADTKAMDELDVLTRELERMASALERVDCPEKILLKHMAKQNAAFNVAA</sequence>
<evidence type="ECO:0000313" key="2">
    <source>
        <dbReference type="EMBL" id="CAB9502902.1"/>
    </source>
</evidence>
<reference evidence="2" key="1">
    <citation type="submission" date="2020-06" db="EMBL/GenBank/DDBJ databases">
        <authorList>
            <consortium name="Plant Systems Biology data submission"/>
        </authorList>
    </citation>
    <scope>NUCLEOTIDE SEQUENCE</scope>
    <source>
        <strain evidence="2">D6</strain>
    </source>
</reference>
<feature type="compositionally biased region" description="Low complexity" evidence="1">
    <location>
        <begin position="49"/>
        <end position="85"/>
    </location>
</feature>
<dbReference type="AlphaFoldDB" id="A0A9N8H7T7"/>
<feature type="region of interest" description="Disordered" evidence="1">
    <location>
        <begin position="1"/>
        <end position="163"/>
    </location>
</feature>
<keyword evidence="3" id="KW-1185">Reference proteome</keyword>
<accession>A0A9N8H7T7</accession>
<organism evidence="2 3">
    <name type="scientific">Seminavis robusta</name>
    <dbReference type="NCBI Taxonomy" id="568900"/>
    <lineage>
        <taxon>Eukaryota</taxon>
        <taxon>Sar</taxon>
        <taxon>Stramenopiles</taxon>
        <taxon>Ochrophyta</taxon>
        <taxon>Bacillariophyta</taxon>
        <taxon>Bacillariophyceae</taxon>
        <taxon>Bacillariophycidae</taxon>
        <taxon>Naviculales</taxon>
        <taxon>Naviculaceae</taxon>
        <taxon>Seminavis</taxon>
    </lineage>
</organism>
<proteinExistence type="predicted"/>
<gene>
    <name evidence="2" type="ORF">SEMRO_149_G068710.1</name>
</gene>
<feature type="compositionally biased region" description="Low complexity" evidence="1">
    <location>
        <begin position="94"/>
        <end position="124"/>
    </location>
</feature>
<feature type="compositionally biased region" description="Low complexity" evidence="1">
    <location>
        <begin position="1"/>
        <end position="14"/>
    </location>
</feature>
<name>A0A9N8H7T7_9STRA</name>
<evidence type="ECO:0000256" key="1">
    <source>
        <dbReference type="SAM" id="MobiDB-lite"/>
    </source>
</evidence>
<evidence type="ECO:0000313" key="3">
    <source>
        <dbReference type="Proteomes" id="UP001153069"/>
    </source>
</evidence>